<dbReference type="SUPFAM" id="SSF102588">
    <property type="entry name" value="LmbE-like"/>
    <property type="match status" value="1"/>
</dbReference>
<evidence type="ECO:0008006" key="2">
    <source>
        <dbReference type="Google" id="ProtNLM"/>
    </source>
</evidence>
<dbReference type="Pfam" id="PF02585">
    <property type="entry name" value="PIG-L"/>
    <property type="match status" value="1"/>
</dbReference>
<organism evidence="1">
    <name type="scientific">marine sediment metagenome</name>
    <dbReference type="NCBI Taxonomy" id="412755"/>
    <lineage>
        <taxon>unclassified sequences</taxon>
        <taxon>metagenomes</taxon>
        <taxon>ecological metagenomes</taxon>
    </lineage>
</organism>
<proteinExistence type="predicted"/>
<gene>
    <name evidence="1" type="ORF">S01H4_61927</name>
</gene>
<dbReference type="InterPro" id="IPR024078">
    <property type="entry name" value="LmbE-like_dom_sf"/>
</dbReference>
<protein>
    <recommendedName>
        <fullName evidence="2">LmbE family protein</fullName>
    </recommendedName>
</protein>
<accession>X1F265</accession>
<dbReference type="EMBL" id="BART01036827">
    <property type="protein sequence ID" value="GAH14913.1"/>
    <property type="molecule type" value="Genomic_DNA"/>
</dbReference>
<comment type="caution">
    <text evidence="1">The sequence shown here is derived from an EMBL/GenBank/DDBJ whole genome shotgun (WGS) entry which is preliminary data.</text>
</comment>
<dbReference type="Gene3D" id="3.40.50.10320">
    <property type="entry name" value="LmbE-like"/>
    <property type="match status" value="1"/>
</dbReference>
<name>X1F265_9ZZZZ</name>
<evidence type="ECO:0000313" key="1">
    <source>
        <dbReference type="EMBL" id="GAH14913.1"/>
    </source>
</evidence>
<dbReference type="AlphaFoldDB" id="X1F265"/>
<feature type="non-terminal residue" evidence="1">
    <location>
        <position position="1"/>
    </location>
</feature>
<sequence>AIAAHPDDIEFMMAGTMMLLKERSYELHYMTVANGSCGTVEHDRETIIQIRRQESINAAEFIGAVH</sequence>
<reference evidence="1" key="1">
    <citation type="journal article" date="2014" name="Front. Microbiol.">
        <title>High frequency of phylogenetically diverse reductive dehalogenase-homologous genes in deep subseafloor sedimentary metagenomes.</title>
        <authorList>
            <person name="Kawai M."/>
            <person name="Futagami T."/>
            <person name="Toyoda A."/>
            <person name="Takaki Y."/>
            <person name="Nishi S."/>
            <person name="Hori S."/>
            <person name="Arai W."/>
            <person name="Tsubouchi T."/>
            <person name="Morono Y."/>
            <person name="Uchiyama I."/>
            <person name="Ito T."/>
            <person name="Fujiyama A."/>
            <person name="Inagaki F."/>
            <person name="Takami H."/>
        </authorList>
    </citation>
    <scope>NUCLEOTIDE SEQUENCE</scope>
    <source>
        <strain evidence="1">Expedition CK06-06</strain>
    </source>
</reference>
<dbReference type="InterPro" id="IPR003737">
    <property type="entry name" value="GlcNAc_PI_deacetylase-related"/>
</dbReference>